<keyword evidence="2" id="KW-1185">Reference proteome</keyword>
<dbReference type="Proteomes" id="UP001164250">
    <property type="component" value="Chromosome 8"/>
</dbReference>
<sequence length="794" mass="89867">MQMGAFLDTDPNGPMFYKGVYHLFYQYNPLGAVFGDIMIWAHSVSYDLINWIHLNIALCPSEPYDINSCWSGSTTILPGSKPLILYTGIDAKGRQVQNIAMPKNLSDPLLKEWENFSENPVMIPPDGVKEDKFRDPTTAWQGPDGKWRVVIGSQSKTQGMGILYQSKDFIHWTKFQHPLYSSEKTGMWECPDFYPVSINSTNGVDTSVQNPSVKHVMKASFNDHHYYMIGTYFPEMEEFVAENDFEGTCLDLRYDYGKFYASKTFFDNVKNRRILWGWVNESDSIEDDIEKGWSGVQVDAEIVFELPELEKAEFINPDWADPQLLCNHRNASTYSKFGPFGLLTLASKDLTEQTAIFFRVFKGHNRYIVLMCSDQSRSSLRKNIDKTTYGAFVSIDPRHEKISLRCLIDHSIIESFGGGGSTCITARVYPKLATEKEARLYAFNNGTQSVVIESSSLAIQEIFCEYKQEFPRMGQDDDDPEKRGSKSSSSSYKWLSNFHRDLFAGAVMGGVVHTIVAPIERTKLLLQTQDSNLAIVGSGRRKFKGMLDCIVRTAREEGILSLWRGNGSSVLRYYPSVALNFSLKDLYRNILRNGNSHDGNFVSGTAANFIAGAAAGCTTLILIYPLDIAHTRLAADIGRTEARQFRGFYHFLTTVIKKDGIRGVYRGLPASLQGMVVHRGLYFGGFDTMKEILSKESKPELALWQWWVVAQAVTTSAGLLSYPLDTVRRRMMMQSGLEQPMYRSTLDCWKTIYRKEGVTSFYRGAVSNMFRSTGAAAILILYYEIKKFMNWSGL</sequence>
<reference evidence="2" key="1">
    <citation type="journal article" date="2023" name="G3 (Bethesda)">
        <title>Genome assembly and association tests identify interacting loci associated with vigor, precocity, and sex in interspecific pistachio rootstocks.</title>
        <authorList>
            <person name="Palmer W."/>
            <person name="Jacygrad E."/>
            <person name="Sagayaradj S."/>
            <person name="Cavanaugh K."/>
            <person name="Han R."/>
            <person name="Bertier L."/>
            <person name="Beede B."/>
            <person name="Kafkas S."/>
            <person name="Golino D."/>
            <person name="Preece J."/>
            <person name="Michelmore R."/>
        </authorList>
    </citation>
    <scope>NUCLEOTIDE SEQUENCE [LARGE SCALE GENOMIC DNA]</scope>
</reference>
<dbReference type="EMBL" id="CM047904">
    <property type="protein sequence ID" value="KAJ0091414.1"/>
    <property type="molecule type" value="Genomic_DNA"/>
</dbReference>
<evidence type="ECO:0000313" key="2">
    <source>
        <dbReference type="Proteomes" id="UP001164250"/>
    </source>
</evidence>
<evidence type="ECO:0000313" key="1">
    <source>
        <dbReference type="EMBL" id="KAJ0091414.1"/>
    </source>
</evidence>
<gene>
    <name evidence="1" type="ORF">Patl1_13044</name>
</gene>
<name>A0ACC1AXJ7_9ROSI</name>
<comment type="caution">
    <text evidence="1">The sequence shown here is derived from an EMBL/GenBank/DDBJ whole genome shotgun (WGS) entry which is preliminary data.</text>
</comment>
<organism evidence="1 2">
    <name type="scientific">Pistacia atlantica</name>
    <dbReference type="NCBI Taxonomy" id="434234"/>
    <lineage>
        <taxon>Eukaryota</taxon>
        <taxon>Viridiplantae</taxon>
        <taxon>Streptophyta</taxon>
        <taxon>Embryophyta</taxon>
        <taxon>Tracheophyta</taxon>
        <taxon>Spermatophyta</taxon>
        <taxon>Magnoliopsida</taxon>
        <taxon>eudicotyledons</taxon>
        <taxon>Gunneridae</taxon>
        <taxon>Pentapetalae</taxon>
        <taxon>rosids</taxon>
        <taxon>malvids</taxon>
        <taxon>Sapindales</taxon>
        <taxon>Anacardiaceae</taxon>
        <taxon>Pistacia</taxon>
    </lineage>
</organism>
<proteinExistence type="predicted"/>
<accession>A0ACC1AXJ7</accession>
<protein>
    <submittedName>
        <fullName evidence="1">Uncharacterized protein</fullName>
    </submittedName>
</protein>